<dbReference type="Proteomes" id="UP000826271">
    <property type="component" value="Unassembled WGS sequence"/>
</dbReference>
<protein>
    <submittedName>
        <fullName evidence="4">Uncharacterized protein</fullName>
    </submittedName>
</protein>
<evidence type="ECO:0000256" key="3">
    <source>
        <dbReference type="PROSITE-ProRule" id="PRU01191"/>
    </source>
</evidence>
<name>A0AAV6XXE9_9LAMI</name>
<evidence type="ECO:0000256" key="2">
    <source>
        <dbReference type="ARBA" id="ARBA00023163"/>
    </source>
</evidence>
<dbReference type="Pfam" id="PF03514">
    <property type="entry name" value="GRAS"/>
    <property type="match status" value="1"/>
</dbReference>
<comment type="caution">
    <text evidence="3">Lacks conserved residue(s) required for the propagation of feature annotation.</text>
</comment>
<dbReference type="PANTHER" id="PTHR31636">
    <property type="entry name" value="OSJNBA0084A10.13 PROTEIN-RELATED"/>
    <property type="match status" value="1"/>
</dbReference>
<evidence type="ECO:0000313" key="4">
    <source>
        <dbReference type="EMBL" id="KAG8387093.1"/>
    </source>
</evidence>
<organism evidence="4 5">
    <name type="scientific">Buddleja alternifolia</name>
    <dbReference type="NCBI Taxonomy" id="168488"/>
    <lineage>
        <taxon>Eukaryota</taxon>
        <taxon>Viridiplantae</taxon>
        <taxon>Streptophyta</taxon>
        <taxon>Embryophyta</taxon>
        <taxon>Tracheophyta</taxon>
        <taxon>Spermatophyta</taxon>
        <taxon>Magnoliopsida</taxon>
        <taxon>eudicotyledons</taxon>
        <taxon>Gunneridae</taxon>
        <taxon>Pentapetalae</taxon>
        <taxon>asterids</taxon>
        <taxon>lamiids</taxon>
        <taxon>Lamiales</taxon>
        <taxon>Scrophulariaceae</taxon>
        <taxon>Buddlejeae</taxon>
        <taxon>Buddleja</taxon>
    </lineage>
</organism>
<keyword evidence="2" id="KW-0804">Transcription</keyword>
<comment type="similarity">
    <text evidence="3">Belongs to the GRAS family.</text>
</comment>
<evidence type="ECO:0000256" key="1">
    <source>
        <dbReference type="ARBA" id="ARBA00023015"/>
    </source>
</evidence>
<gene>
    <name evidence="4" type="ORF">BUALT_Bualt03G0217500</name>
</gene>
<dbReference type="InterPro" id="IPR005202">
    <property type="entry name" value="TF_GRAS"/>
</dbReference>
<sequence length="139" mass="15445">MGETIVIHWMHHCLYDVTGSDLNALRLLTSLRPKLITVVEQDLSHGRNSGAQLFGSQIRNIVVVGGQKRTGEVKVEWEDELVRVGFRPVSLAGNPAAQASLLLGKFPWQGYSLVEENECLKLGWKDFSLLTASAWKLSD</sequence>
<accession>A0AAV6XXE9</accession>
<dbReference type="EMBL" id="WHWC01000003">
    <property type="protein sequence ID" value="KAG8387093.1"/>
    <property type="molecule type" value="Genomic_DNA"/>
</dbReference>
<keyword evidence="5" id="KW-1185">Reference proteome</keyword>
<dbReference type="AlphaFoldDB" id="A0AAV6XXE9"/>
<feature type="region of interest" description="SAW" evidence="3">
    <location>
        <begin position="63"/>
        <end position="136"/>
    </location>
</feature>
<comment type="caution">
    <text evidence="4">The sequence shown here is derived from an EMBL/GenBank/DDBJ whole genome shotgun (WGS) entry which is preliminary data.</text>
</comment>
<evidence type="ECO:0000313" key="5">
    <source>
        <dbReference type="Proteomes" id="UP000826271"/>
    </source>
</evidence>
<keyword evidence="1" id="KW-0805">Transcription regulation</keyword>
<proteinExistence type="inferred from homology"/>
<dbReference type="PROSITE" id="PS50985">
    <property type="entry name" value="GRAS"/>
    <property type="match status" value="1"/>
</dbReference>
<reference evidence="4" key="1">
    <citation type="submission" date="2019-10" db="EMBL/GenBank/DDBJ databases">
        <authorList>
            <person name="Zhang R."/>
            <person name="Pan Y."/>
            <person name="Wang J."/>
            <person name="Ma R."/>
            <person name="Yu S."/>
        </authorList>
    </citation>
    <scope>NUCLEOTIDE SEQUENCE</scope>
    <source>
        <strain evidence="4">LA-IB0</strain>
        <tissue evidence="4">Leaf</tissue>
    </source>
</reference>